<evidence type="ECO:0000256" key="4">
    <source>
        <dbReference type="ARBA" id="ARBA00023163"/>
    </source>
</evidence>
<feature type="domain" description="LysR substrate-binding" evidence="6">
    <location>
        <begin position="121"/>
        <end position="188"/>
    </location>
</feature>
<evidence type="ECO:0000313" key="7">
    <source>
        <dbReference type="EMBL" id="MFC4242054.1"/>
    </source>
</evidence>
<organism evidence="7 8">
    <name type="scientific">Gryllotalpicola reticulitermitis</name>
    <dbReference type="NCBI Taxonomy" id="1184153"/>
    <lineage>
        <taxon>Bacteria</taxon>
        <taxon>Bacillati</taxon>
        <taxon>Actinomycetota</taxon>
        <taxon>Actinomycetes</taxon>
        <taxon>Micrococcales</taxon>
        <taxon>Microbacteriaceae</taxon>
        <taxon>Gryllotalpicola</taxon>
    </lineage>
</organism>
<dbReference type="EMBL" id="JBHSCN010000002">
    <property type="protein sequence ID" value="MFC4242054.1"/>
    <property type="molecule type" value="Genomic_DNA"/>
</dbReference>
<comment type="similarity">
    <text evidence="1">Belongs to the LysR transcriptional regulatory family.</text>
</comment>
<feature type="compositionally biased region" description="Basic residues" evidence="5">
    <location>
        <begin position="246"/>
        <end position="256"/>
    </location>
</feature>
<protein>
    <submittedName>
        <fullName evidence="7">LysR substrate-binding domain-containing protein</fullName>
    </submittedName>
</protein>
<sequence length="256" mass="27141">MPGRLRISYPRGVTPGKWARIWGERFPRTPLELALGTAVTDVDAQLAAVRNGEAALVFLRLPMSDAGEPAWPRGARPEDVHFIALYDELPFAVAAKGNVIEAASEITVADLDGEVRHPFDDDIAMTVEIVAANVGVVVVPQSIARLYARKDVVARPVTDAPGWRVGIAWPRACDEPRVDDFVGIVRGRTANSSRGVGGSGADGQAAGNTTDKRGGRGKGSTAGPRSGDGGERPQRPAGGRPARPSRAGRRGRRSTR</sequence>
<accession>A0ABV8Q3V4</accession>
<evidence type="ECO:0000256" key="1">
    <source>
        <dbReference type="ARBA" id="ARBA00009437"/>
    </source>
</evidence>
<keyword evidence="4" id="KW-0804">Transcription</keyword>
<keyword evidence="8" id="KW-1185">Reference proteome</keyword>
<dbReference type="RefSeq" id="WP_390226835.1">
    <property type="nucleotide sequence ID" value="NZ_JBHSCN010000002.1"/>
</dbReference>
<evidence type="ECO:0000256" key="3">
    <source>
        <dbReference type="ARBA" id="ARBA00023125"/>
    </source>
</evidence>
<reference evidence="8" key="1">
    <citation type="journal article" date="2019" name="Int. J. Syst. Evol. Microbiol.">
        <title>The Global Catalogue of Microorganisms (GCM) 10K type strain sequencing project: providing services to taxonomists for standard genome sequencing and annotation.</title>
        <authorList>
            <consortium name="The Broad Institute Genomics Platform"/>
            <consortium name="The Broad Institute Genome Sequencing Center for Infectious Disease"/>
            <person name="Wu L."/>
            <person name="Ma J."/>
        </authorList>
    </citation>
    <scope>NUCLEOTIDE SEQUENCE [LARGE SCALE GENOMIC DNA]</scope>
    <source>
        <strain evidence="8">CGMCC 1.10363</strain>
    </source>
</reference>
<dbReference type="Proteomes" id="UP001595900">
    <property type="component" value="Unassembled WGS sequence"/>
</dbReference>
<gene>
    <name evidence="7" type="ORF">ACFOYW_01610</name>
</gene>
<evidence type="ECO:0000313" key="8">
    <source>
        <dbReference type="Proteomes" id="UP001595900"/>
    </source>
</evidence>
<dbReference type="InterPro" id="IPR005119">
    <property type="entry name" value="LysR_subst-bd"/>
</dbReference>
<evidence type="ECO:0000259" key="6">
    <source>
        <dbReference type="Pfam" id="PF03466"/>
    </source>
</evidence>
<dbReference type="SUPFAM" id="SSF53850">
    <property type="entry name" value="Periplasmic binding protein-like II"/>
    <property type="match status" value="1"/>
</dbReference>
<evidence type="ECO:0000256" key="2">
    <source>
        <dbReference type="ARBA" id="ARBA00023015"/>
    </source>
</evidence>
<dbReference type="PANTHER" id="PTHR30346:SF0">
    <property type="entry name" value="HCA OPERON TRANSCRIPTIONAL ACTIVATOR HCAR"/>
    <property type="match status" value="1"/>
</dbReference>
<feature type="region of interest" description="Disordered" evidence="5">
    <location>
        <begin position="189"/>
        <end position="256"/>
    </location>
</feature>
<dbReference type="Gene3D" id="3.40.190.10">
    <property type="entry name" value="Periplasmic binding protein-like II"/>
    <property type="match status" value="2"/>
</dbReference>
<keyword evidence="3" id="KW-0238">DNA-binding</keyword>
<comment type="caution">
    <text evidence="7">The sequence shown here is derived from an EMBL/GenBank/DDBJ whole genome shotgun (WGS) entry which is preliminary data.</text>
</comment>
<dbReference type="PANTHER" id="PTHR30346">
    <property type="entry name" value="TRANSCRIPTIONAL DUAL REGULATOR HCAR-RELATED"/>
    <property type="match status" value="1"/>
</dbReference>
<feature type="compositionally biased region" description="Low complexity" evidence="5">
    <location>
        <begin position="235"/>
        <end position="245"/>
    </location>
</feature>
<evidence type="ECO:0000256" key="5">
    <source>
        <dbReference type="SAM" id="MobiDB-lite"/>
    </source>
</evidence>
<proteinExistence type="inferred from homology"/>
<name>A0ABV8Q3V4_9MICO</name>
<keyword evidence="2" id="KW-0805">Transcription regulation</keyword>
<dbReference type="Pfam" id="PF03466">
    <property type="entry name" value="LysR_substrate"/>
    <property type="match status" value="1"/>
</dbReference>